<keyword evidence="10" id="KW-1185">Reference proteome</keyword>
<keyword evidence="7" id="KW-0732">Signal</keyword>
<evidence type="ECO:0000256" key="6">
    <source>
        <dbReference type="PROSITE-ProRule" id="PRU00433"/>
    </source>
</evidence>
<dbReference type="InParanoid" id="W0DXA3"/>
<keyword evidence="2 6" id="KW-0349">Heme</keyword>
<dbReference type="KEGG" id="tao:THIAE_09130"/>
<dbReference type="InterPro" id="IPR050597">
    <property type="entry name" value="Cytochrome_c_Oxidase_Subunit"/>
</dbReference>
<reference evidence="9 10" key="1">
    <citation type="submission" date="2013-12" db="EMBL/GenBank/DDBJ databases">
        <authorList>
            <consortium name="DOE Joint Genome Institute"/>
            <person name="Kappler U."/>
            <person name="Huntemann M."/>
            <person name="Han J."/>
            <person name="Chen A."/>
            <person name="Kyrpides N."/>
            <person name="Mavromatis K."/>
            <person name="Markowitz V."/>
            <person name="Palaniappan K."/>
            <person name="Ivanova N."/>
            <person name="Schaumberg A."/>
            <person name="Pati A."/>
            <person name="Liolios K."/>
            <person name="Nordberg H.P."/>
            <person name="Cantor M.N."/>
            <person name="Hua S.X."/>
            <person name="Woyke T."/>
        </authorList>
    </citation>
    <scope>NUCLEOTIDE SEQUENCE [LARGE SCALE GENOMIC DNA]</scope>
    <source>
        <strain evidence="10">AL2</strain>
    </source>
</reference>
<gene>
    <name evidence="9" type="ORF">THIAE_09130</name>
</gene>
<accession>W0DXA3</accession>
<dbReference type="GO" id="GO:0046872">
    <property type="term" value="F:metal ion binding"/>
    <property type="evidence" value="ECO:0007669"/>
    <property type="project" value="UniProtKB-KW"/>
</dbReference>
<dbReference type="InterPro" id="IPR009056">
    <property type="entry name" value="Cyt_c-like_dom"/>
</dbReference>
<evidence type="ECO:0000313" key="9">
    <source>
        <dbReference type="EMBL" id="AHF01898.1"/>
    </source>
</evidence>
<dbReference type="AlphaFoldDB" id="W0DXA3"/>
<dbReference type="GO" id="GO:0020037">
    <property type="term" value="F:heme binding"/>
    <property type="evidence" value="ECO:0007669"/>
    <property type="project" value="InterPro"/>
</dbReference>
<evidence type="ECO:0000259" key="8">
    <source>
        <dbReference type="PROSITE" id="PS51007"/>
    </source>
</evidence>
<evidence type="ECO:0000256" key="1">
    <source>
        <dbReference type="ARBA" id="ARBA00022448"/>
    </source>
</evidence>
<dbReference type="STRING" id="717772.THIAE_09130"/>
<dbReference type="PANTHER" id="PTHR33751:SF9">
    <property type="entry name" value="CYTOCHROME C4"/>
    <property type="match status" value="1"/>
</dbReference>
<name>W0DXA3_9GAMM</name>
<dbReference type="RefSeq" id="WP_006460864.1">
    <property type="nucleotide sequence ID" value="NZ_CP007030.1"/>
</dbReference>
<dbReference type="Gene3D" id="1.10.760.10">
    <property type="entry name" value="Cytochrome c-like domain"/>
    <property type="match status" value="1"/>
</dbReference>
<evidence type="ECO:0000256" key="3">
    <source>
        <dbReference type="ARBA" id="ARBA00022723"/>
    </source>
</evidence>
<evidence type="ECO:0000256" key="7">
    <source>
        <dbReference type="SAM" id="SignalP"/>
    </source>
</evidence>
<proteinExistence type="predicted"/>
<dbReference type="EMBL" id="CP007030">
    <property type="protein sequence ID" value="AHF01898.1"/>
    <property type="molecule type" value="Genomic_DNA"/>
</dbReference>
<keyword evidence="4" id="KW-0249">Electron transport</keyword>
<keyword evidence="1" id="KW-0813">Transport</keyword>
<dbReference type="eggNOG" id="COG2863">
    <property type="taxonomic scope" value="Bacteria"/>
</dbReference>
<keyword evidence="3 6" id="KW-0479">Metal-binding</keyword>
<keyword evidence="5 6" id="KW-0408">Iron</keyword>
<dbReference type="GO" id="GO:0009055">
    <property type="term" value="F:electron transfer activity"/>
    <property type="evidence" value="ECO:0007669"/>
    <property type="project" value="InterPro"/>
</dbReference>
<organism evidence="9 10">
    <name type="scientific">Thiomicrospira aerophila AL3</name>
    <dbReference type="NCBI Taxonomy" id="717772"/>
    <lineage>
        <taxon>Bacteria</taxon>
        <taxon>Pseudomonadati</taxon>
        <taxon>Pseudomonadota</taxon>
        <taxon>Gammaproteobacteria</taxon>
        <taxon>Thiotrichales</taxon>
        <taxon>Piscirickettsiaceae</taxon>
        <taxon>Thiomicrospira</taxon>
    </lineage>
</organism>
<feature type="chain" id="PRO_5004787067" evidence="7">
    <location>
        <begin position="23"/>
        <end position="117"/>
    </location>
</feature>
<dbReference type="HOGENOM" id="CLU_128253_2_0_6"/>
<evidence type="ECO:0000256" key="5">
    <source>
        <dbReference type="ARBA" id="ARBA00023004"/>
    </source>
</evidence>
<feature type="domain" description="Cytochrome c" evidence="8">
    <location>
        <begin position="22"/>
        <end position="106"/>
    </location>
</feature>
<sequence>MRKKSFTLLAASLLLLSQATHAHPDNNELRYDPEAMAWLCAPCHGTNGREFGESMPGLAGLDADYFIEVMQQFKHGQRAAVIMDRVAKGFTDAEITAMAHWFAAQPKTQWTGELHND</sequence>
<evidence type="ECO:0000256" key="2">
    <source>
        <dbReference type="ARBA" id="ARBA00022617"/>
    </source>
</evidence>
<feature type="signal peptide" evidence="7">
    <location>
        <begin position="1"/>
        <end position="22"/>
    </location>
</feature>
<dbReference type="PROSITE" id="PS51007">
    <property type="entry name" value="CYTC"/>
    <property type="match status" value="1"/>
</dbReference>
<evidence type="ECO:0000313" key="10">
    <source>
        <dbReference type="Proteomes" id="UP000005380"/>
    </source>
</evidence>
<dbReference type="SUPFAM" id="SSF46626">
    <property type="entry name" value="Cytochrome c"/>
    <property type="match status" value="1"/>
</dbReference>
<dbReference type="InterPro" id="IPR036909">
    <property type="entry name" value="Cyt_c-like_dom_sf"/>
</dbReference>
<dbReference type="Proteomes" id="UP000005380">
    <property type="component" value="Chromosome"/>
</dbReference>
<protein>
    <submittedName>
        <fullName evidence="9">Cytochrome C</fullName>
    </submittedName>
</protein>
<dbReference type="OrthoDB" id="188778at2"/>
<dbReference type="PANTHER" id="PTHR33751">
    <property type="entry name" value="CBB3-TYPE CYTOCHROME C OXIDASE SUBUNIT FIXP"/>
    <property type="match status" value="1"/>
</dbReference>
<evidence type="ECO:0000256" key="4">
    <source>
        <dbReference type="ARBA" id="ARBA00022982"/>
    </source>
</evidence>